<comment type="similarity">
    <text evidence="2">Belongs to the ACC deaminase/D-cysteine desulfhydrase family.</text>
</comment>
<evidence type="ECO:0000259" key="6">
    <source>
        <dbReference type="Pfam" id="PF00291"/>
    </source>
</evidence>
<dbReference type="InterPro" id="IPR027278">
    <property type="entry name" value="ACCD_DCysDesulf"/>
</dbReference>
<dbReference type="PIRSF" id="PIRSF006278">
    <property type="entry name" value="ACCD_DCysDesulf"/>
    <property type="match status" value="1"/>
</dbReference>
<dbReference type="EMBL" id="JACHJE010000017">
    <property type="protein sequence ID" value="MBB5129210.1"/>
    <property type="molecule type" value="Genomic_DNA"/>
</dbReference>
<organism evidence="7 8">
    <name type="scientific">Streptomyces griseoloalbus</name>
    <dbReference type="NCBI Taxonomy" id="67303"/>
    <lineage>
        <taxon>Bacteria</taxon>
        <taxon>Bacillati</taxon>
        <taxon>Actinomycetota</taxon>
        <taxon>Actinomycetes</taxon>
        <taxon>Kitasatosporales</taxon>
        <taxon>Streptomycetaceae</taxon>
        <taxon>Streptomyces</taxon>
    </lineage>
</organism>
<comment type="caution">
    <text evidence="7">The sequence shown here is derived from an EMBL/GenBank/DDBJ whole genome shotgun (WGS) entry which is preliminary data.</text>
</comment>
<dbReference type="GO" id="GO:0019148">
    <property type="term" value="F:D-cysteine desulfhydrase activity"/>
    <property type="evidence" value="ECO:0007669"/>
    <property type="project" value="UniProtKB-EC"/>
</dbReference>
<feature type="active site" description="Nucleophile" evidence="4">
    <location>
        <position position="81"/>
    </location>
</feature>
<keyword evidence="7" id="KW-0456">Lyase</keyword>
<keyword evidence="8" id="KW-1185">Reference proteome</keyword>
<gene>
    <name evidence="7" type="ORF">FHS32_005995</name>
</gene>
<dbReference type="EC" id="4.4.1.15" evidence="7"/>
<dbReference type="InterPro" id="IPR001926">
    <property type="entry name" value="TrpB-like_PALP"/>
</dbReference>
<dbReference type="AlphaFoldDB" id="A0A7W8BTL1"/>
<dbReference type="Gene3D" id="3.40.50.1100">
    <property type="match status" value="2"/>
</dbReference>
<dbReference type="SUPFAM" id="SSF53686">
    <property type="entry name" value="Tryptophan synthase beta subunit-like PLP-dependent enzymes"/>
    <property type="match status" value="1"/>
</dbReference>
<name>A0A7W8BTL1_9ACTN</name>
<evidence type="ECO:0000256" key="2">
    <source>
        <dbReference type="ARBA" id="ARBA00008639"/>
    </source>
</evidence>
<accession>A0A7W8BTL1</accession>
<feature type="domain" description="Tryptophan synthase beta chain-like PALP" evidence="6">
    <location>
        <begin position="13"/>
        <end position="306"/>
    </location>
</feature>
<proteinExistence type="inferred from homology"/>
<dbReference type="PANTHER" id="PTHR43780:SF2">
    <property type="entry name" value="1-AMINOCYCLOPROPANE-1-CARBOXYLATE DEAMINASE-RELATED"/>
    <property type="match status" value="1"/>
</dbReference>
<evidence type="ECO:0000256" key="5">
    <source>
        <dbReference type="PIRSR" id="PIRSR006278-2"/>
    </source>
</evidence>
<dbReference type="Proteomes" id="UP000568022">
    <property type="component" value="Unassembled WGS sequence"/>
</dbReference>
<dbReference type="PANTHER" id="PTHR43780">
    <property type="entry name" value="1-AMINOCYCLOPROPANE-1-CARBOXYLATE DEAMINASE-RELATED"/>
    <property type="match status" value="1"/>
</dbReference>
<dbReference type="GO" id="GO:1901605">
    <property type="term" value="P:alpha-amino acid metabolic process"/>
    <property type="evidence" value="ECO:0007669"/>
    <property type="project" value="UniProtKB-ARBA"/>
</dbReference>
<sequence>MNSAHDDAPRPVRLGTWPTPLEPLPRLAEALGLGAEDLWIKRDDLTGLGGGGNKIRKLEWLCGAALAEGATHLVTTGAPQSNHARLTAAAGARLGLETVVVLAGTPSAPVRGNLTLDALFGTTVVWAGDIEGPALTAAAEEVASRLRADGAVPAVIPFGGSSALGARGYADCGRELLAQAPDLDTVVVALGSGGTMAGLVHALGAERVLGVHCGAVPDPAGTVAGLLSALSGSPIPPDALRLRTDQVGDGYGALTGPVTAALKRTARTEGIVLDPVYTGRAMAGLFAAVEDGGIVRGRRTVLLHTGGLPGLFGHAAALEAGAAELTARSRTL</sequence>
<comment type="cofactor">
    <cofactor evidence="1">
        <name>pyridoxal 5'-phosphate</name>
        <dbReference type="ChEBI" id="CHEBI:597326"/>
    </cofactor>
</comment>
<evidence type="ECO:0000313" key="7">
    <source>
        <dbReference type="EMBL" id="MBB5129210.1"/>
    </source>
</evidence>
<evidence type="ECO:0000256" key="4">
    <source>
        <dbReference type="PIRSR" id="PIRSR006278-1"/>
    </source>
</evidence>
<evidence type="ECO:0000313" key="8">
    <source>
        <dbReference type="Proteomes" id="UP000568022"/>
    </source>
</evidence>
<dbReference type="Pfam" id="PF00291">
    <property type="entry name" value="PALP"/>
    <property type="match status" value="1"/>
</dbReference>
<reference evidence="7 8" key="1">
    <citation type="submission" date="2020-08" db="EMBL/GenBank/DDBJ databases">
        <title>Genomic Encyclopedia of Type Strains, Phase III (KMG-III): the genomes of soil and plant-associated and newly described type strains.</title>
        <authorList>
            <person name="Whitman W."/>
        </authorList>
    </citation>
    <scope>NUCLEOTIDE SEQUENCE [LARGE SCALE GENOMIC DNA]</scope>
    <source>
        <strain evidence="7 8">CECT 3226</strain>
    </source>
</reference>
<keyword evidence="3 5" id="KW-0663">Pyridoxal phosphate</keyword>
<dbReference type="InterPro" id="IPR036052">
    <property type="entry name" value="TrpB-like_PALP_sf"/>
</dbReference>
<evidence type="ECO:0000256" key="3">
    <source>
        <dbReference type="ARBA" id="ARBA00022898"/>
    </source>
</evidence>
<protein>
    <submittedName>
        <fullName evidence="7">D-cysteine desulfhydrase</fullName>
        <ecNumber evidence="7">4.4.1.15</ecNumber>
    </submittedName>
</protein>
<evidence type="ECO:0000256" key="1">
    <source>
        <dbReference type="ARBA" id="ARBA00001933"/>
    </source>
</evidence>
<feature type="modified residue" description="N6-(pyridoxal phosphate)lysine" evidence="5">
    <location>
        <position position="54"/>
    </location>
</feature>